<dbReference type="InterPro" id="IPR011944">
    <property type="entry name" value="Steroid_delta5-4_isomerase"/>
</dbReference>
<evidence type="ECO:0000313" key="2">
    <source>
        <dbReference type="EMBL" id="MDH6195229.1"/>
    </source>
</evidence>
<dbReference type="InterPro" id="IPR027843">
    <property type="entry name" value="DUF4440"/>
</dbReference>
<dbReference type="InterPro" id="IPR032710">
    <property type="entry name" value="NTF2-like_dom_sf"/>
</dbReference>
<dbReference type="PANTHER" id="PTHR43422:SF3">
    <property type="entry name" value="THIAMINE THIAZOLE SYNTHASE"/>
    <property type="match status" value="1"/>
</dbReference>
<evidence type="ECO:0000313" key="3">
    <source>
        <dbReference type="Proteomes" id="UP001160130"/>
    </source>
</evidence>
<feature type="domain" description="DUF4440" evidence="1">
    <location>
        <begin position="469"/>
        <end position="580"/>
    </location>
</feature>
<dbReference type="Proteomes" id="UP001160130">
    <property type="component" value="Unassembled WGS sequence"/>
</dbReference>
<reference evidence="2 3" key="1">
    <citation type="submission" date="2023-04" db="EMBL/GenBank/DDBJ databases">
        <title>Forest soil microbial communities from Buena Vista Peninsula, Colon Province, Panama.</title>
        <authorList>
            <person name="Bouskill N."/>
        </authorList>
    </citation>
    <scope>NUCLEOTIDE SEQUENCE [LARGE SCALE GENOMIC DNA]</scope>
    <source>
        <strain evidence="2 3">AC80</strain>
    </source>
</reference>
<comment type="caution">
    <text evidence="2">The sequence shown here is derived from an EMBL/GenBank/DDBJ whole genome shotgun (WGS) entry which is preliminary data.</text>
</comment>
<keyword evidence="3" id="KW-1185">Reference proteome</keyword>
<dbReference type="Pfam" id="PF14534">
    <property type="entry name" value="DUF4440"/>
    <property type="match status" value="1"/>
</dbReference>
<dbReference type="Gene3D" id="3.50.50.60">
    <property type="entry name" value="FAD/NAD(P)-binding domain"/>
    <property type="match status" value="1"/>
</dbReference>
<protein>
    <submittedName>
        <fullName evidence="2">Uncharacterized protein (TIGR02246 family)</fullName>
    </submittedName>
</protein>
<sequence>MAELGSQAVVLGAGMAGLLAARVLSEFYGSVTVVERDALPGHAEQRKGVPQGRHLHNFLSRGIQVIGELFPGLLNELVAGGAVVDDGDDLSRVYVRVARYELNPRGKLTDPRPLAAYQASRPFVEFHLRRHVAALDNVTIRDNHDATEPVIAGDTVTGVRIVDCDSGIATVLDAGLVIDATGRAARTTQFLDSHGFGAPQQQRIPSTGGYSSQLLRVPPKRITERMAFVNQGSRAPGALLVAYENDTWMLAIARPDEYGKPPTDFTEMLAAAEQMLPTTIMAGLRDATPVGEISISRNTAAVWRRYDLMPRLPAGLVILGDALCNLNPLHGQGMTMAALQALALRECLRSGETDLPRRFYRAATAHIGPVWAVNRANDHAPSASDGHRLRRQLRSWMQHAALRAATRDIAVAERFLRVRSLIDPPARLQDPALFLRILLANLRHPRPTLYAAASQPSPSSVSRTDEEAIRALIDRQVIGWDAADSEAYASVFTADADYVTFLGGSHSGRDEIASAYAPLFRTLLKGSRLQAQITRLRYLAPDVALVQARAAVTTPTRRWNRRAARVNTSIAVRTEDGWLLAASQNTTHRWLAEKLLNGLTGTSHQSKTSSTQADWRA</sequence>
<accession>A0ABT6KX09</accession>
<dbReference type="SUPFAM" id="SSF54427">
    <property type="entry name" value="NTF2-like"/>
    <property type="match status" value="1"/>
</dbReference>
<dbReference type="PANTHER" id="PTHR43422">
    <property type="entry name" value="THIAMINE THIAZOLE SYNTHASE"/>
    <property type="match status" value="1"/>
</dbReference>
<dbReference type="RefSeq" id="WP_280831835.1">
    <property type="nucleotide sequence ID" value="NZ_JARXVE010000002.1"/>
</dbReference>
<dbReference type="SUPFAM" id="SSF51905">
    <property type="entry name" value="FAD/NAD(P)-binding domain"/>
    <property type="match status" value="1"/>
</dbReference>
<gene>
    <name evidence="2" type="ORF">M2272_001858</name>
</gene>
<name>A0ABT6KX09_9MYCO</name>
<dbReference type="InterPro" id="IPR036188">
    <property type="entry name" value="FAD/NAD-bd_sf"/>
</dbReference>
<proteinExistence type="predicted"/>
<dbReference type="NCBIfam" id="TIGR02246">
    <property type="entry name" value="SgcJ/EcaC family oxidoreductase"/>
    <property type="match status" value="1"/>
</dbReference>
<evidence type="ECO:0000259" key="1">
    <source>
        <dbReference type="Pfam" id="PF14534"/>
    </source>
</evidence>
<dbReference type="EMBL" id="JARXVE010000002">
    <property type="protein sequence ID" value="MDH6195229.1"/>
    <property type="molecule type" value="Genomic_DNA"/>
</dbReference>
<organism evidence="2 3">
    <name type="scientific">Mycolicibacterium frederiksbergense</name>
    <dbReference type="NCBI Taxonomy" id="117567"/>
    <lineage>
        <taxon>Bacteria</taxon>
        <taxon>Bacillati</taxon>
        <taxon>Actinomycetota</taxon>
        <taxon>Actinomycetes</taxon>
        <taxon>Mycobacteriales</taxon>
        <taxon>Mycobacteriaceae</taxon>
        <taxon>Mycolicibacterium</taxon>
    </lineage>
</organism>
<dbReference type="Gene3D" id="3.10.450.50">
    <property type="match status" value="1"/>
</dbReference>